<evidence type="ECO:0000313" key="2">
    <source>
        <dbReference type="EMBL" id="CRK98045.1"/>
    </source>
</evidence>
<dbReference type="EMBL" id="CVRI01000047">
    <property type="protein sequence ID" value="CRK98045.1"/>
    <property type="molecule type" value="Genomic_DNA"/>
</dbReference>
<reference evidence="2 3" key="1">
    <citation type="submission" date="2015-04" db="EMBL/GenBank/DDBJ databases">
        <authorList>
            <person name="Syromyatnikov M.Y."/>
            <person name="Popov V.N."/>
        </authorList>
    </citation>
    <scope>NUCLEOTIDE SEQUENCE [LARGE SCALE GENOMIC DNA]</scope>
</reference>
<evidence type="ECO:0000256" key="1">
    <source>
        <dbReference type="SAM" id="MobiDB-lite"/>
    </source>
</evidence>
<keyword evidence="3" id="KW-1185">Reference proteome</keyword>
<sequence>MQLTHDESLQRSRSAVLEESTTKCRHTEDAQNILRILTQVICSEVQFWKSLQRSLSAASCRFGKVQRSVRNTEYAQLKFLQRHAGLEKSKEV</sequence>
<protein>
    <submittedName>
        <fullName evidence="2">CLUMA_CG011414, isoform A</fullName>
    </submittedName>
</protein>
<dbReference type="Proteomes" id="UP000183832">
    <property type="component" value="Unassembled WGS sequence"/>
</dbReference>
<dbReference type="AlphaFoldDB" id="A0A1J1ICN4"/>
<feature type="compositionally biased region" description="Basic and acidic residues" evidence="1">
    <location>
        <begin position="1"/>
        <end position="10"/>
    </location>
</feature>
<accession>A0A1J1ICN4</accession>
<proteinExistence type="predicted"/>
<gene>
    <name evidence="2" type="ORF">CLUMA_CG011414</name>
</gene>
<feature type="region of interest" description="Disordered" evidence="1">
    <location>
        <begin position="1"/>
        <end position="22"/>
    </location>
</feature>
<evidence type="ECO:0000313" key="3">
    <source>
        <dbReference type="Proteomes" id="UP000183832"/>
    </source>
</evidence>
<name>A0A1J1ICN4_9DIPT</name>
<organism evidence="2 3">
    <name type="scientific">Clunio marinus</name>
    <dbReference type="NCBI Taxonomy" id="568069"/>
    <lineage>
        <taxon>Eukaryota</taxon>
        <taxon>Metazoa</taxon>
        <taxon>Ecdysozoa</taxon>
        <taxon>Arthropoda</taxon>
        <taxon>Hexapoda</taxon>
        <taxon>Insecta</taxon>
        <taxon>Pterygota</taxon>
        <taxon>Neoptera</taxon>
        <taxon>Endopterygota</taxon>
        <taxon>Diptera</taxon>
        <taxon>Nematocera</taxon>
        <taxon>Chironomoidea</taxon>
        <taxon>Chironomidae</taxon>
        <taxon>Clunio</taxon>
    </lineage>
</organism>